<reference evidence="2 3" key="1">
    <citation type="submission" date="2017-02" db="EMBL/GenBank/DDBJ databases">
        <title>Complete genome sequences of Mycobacterium kansasii strains isolated from rhesus macaques.</title>
        <authorList>
            <person name="Panda A."/>
            <person name="Nagaraj S."/>
            <person name="Zhao X."/>
            <person name="Tettelin H."/>
            <person name="Detolla L.J."/>
        </authorList>
    </citation>
    <scope>NUCLEOTIDE SEQUENCE [LARGE SCALE GENOMIC DNA]</scope>
    <source>
        <strain evidence="2 3">11-3813</strain>
    </source>
</reference>
<dbReference type="AlphaFoldDB" id="A0A1V3XWW8"/>
<protein>
    <submittedName>
        <fullName evidence="2">3'-5' exonuclease family protein</fullName>
    </submittedName>
</protein>
<dbReference type="InterPro" id="IPR012337">
    <property type="entry name" value="RNaseH-like_sf"/>
</dbReference>
<dbReference type="GO" id="GO:0006139">
    <property type="term" value="P:nucleobase-containing compound metabolic process"/>
    <property type="evidence" value="ECO:0007669"/>
    <property type="project" value="InterPro"/>
</dbReference>
<name>A0A1V3XWW8_MYCKA</name>
<keyword evidence="2" id="KW-0540">Nuclease</keyword>
<evidence type="ECO:0000259" key="1">
    <source>
        <dbReference type="Pfam" id="PF01612"/>
    </source>
</evidence>
<dbReference type="PANTHER" id="PTHR47649:SF1">
    <property type="entry name" value="RIBONUCLEASE D"/>
    <property type="match status" value="1"/>
</dbReference>
<dbReference type="PANTHER" id="PTHR47649">
    <property type="entry name" value="RIBONUCLEASE D"/>
    <property type="match status" value="1"/>
</dbReference>
<dbReference type="Proteomes" id="UP000189229">
    <property type="component" value="Unassembled WGS sequence"/>
</dbReference>
<proteinExistence type="predicted"/>
<feature type="domain" description="3'-5' exonuclease" evidence="1">
    <location>
        <begin position="19"/>
        <end position="136"/>
    </location>
</feature>
<dbReference type="EMBL" id="MVBM01000001">
    <property type="protein sequence ID" value="OOK82991.1"/>
    <property type="molecule type" value="Genomic_DNA"/>
</dbReference>
<dbReference type="InterPro" id="IPR002562">
    <property type="entry name" value="3'-5'_exonuclease_dom"/>
</dbReference>
<sequence>MLRPASGMPDLSVTVGQIEAAAELLDRGRGPFAVDAERASGFRYSNRAYLIQIRRAGAGTVLIDPVSHGGEPATALQPVAEVLRQDEWILHSADQDLPCLAEVGMRPSALYDTELAGRLAGFDRVNLATMVERLLGLGWPRATARPTGPSVHCHRPG</sequence>
<evidence type="ECO:0000313" key="3">
    <source>
        <dbReference type="Proteomes" id="UP000189229"/>
    </source>
</evidence>
<dbReference type="Pfam" id="PF01612">
    <property type="entry name" value="DNA_pol_A_exo1"/>
    <property type="match status" value="1"/>
</dbReference>
<dbReference type="GO" id="GO:0008408">
    <property type="term" value="F:3'-5' exonuclease activity"/>
    <property type="evidence" value="ECO:0007669"/>
    <property type="project" value="InterPro"/>
</dbReference>
<comment type="caution">
    <text evidence="2">The sequence shown here is derived from an EMBL/GenBank/DDBJ whole genome shotgun (WGS) entry which is preliminary data.</text>
</comment>
<accession>A0A1V3XWW8</accession>
<dbReference type="Gene3D" id="3.30.420.10">
    <property type="entry name" value="Ribonuclease H-like superfamily/Ribonuclease H"/>
    <property type="match status" value="1"/>
</dbReference>
<dbReference type="InterPro" id="IPR036397">
    <property type="entry name" value="RNaseH_sf"/>
</dbReference>
<evidence type="ECO:0000313" key="2">
    <source>
        <dbReference type="EMBL" id="OOK82991.1"/>
    </source>
</evidence>
<dbReference type="GO" id="GO:0003676">
    <property type="term" value="F:nucleic acid binding"/>
    <property type="evidence" value="ECO:0007669"/>
    <property type="project" value="InterPro"/>
</dbReference>
<dbReference type="SUPFAM" id="SSF53098">
    <property type="entry name" value="Ribonuclease H-like"/>
    <property type="match status" value="1"/>
</dbReference>
<gene>
    <name evidence="2" type="ORF">BZL30_0228</name>
</gene>
<organism evidence="2 3">
    <name type="scientific">Mycobacterium kansasii</name>
    <dbReference type="NCBI Taxonomy" id="1768"/>
    <lineage>
        <taxon>Bacteria</taxon>
        <taxon>Bacillati</taxon>
        <taxon>Actinomycetota</taxon>
        <taxon>Actinomycetes</taxon>
        <taxon>Mycobacteriales</taxon>
        <taxon>Mycobacteriaceae</taxon>
        <taxon>Mycobacterium</taxon>
    </lineage>
</organism>
<dbReference type="InterPro" id="IPR051086">
    <property type="entry name" value="RNase_D-like"/>
</dbReference>
<keyword evidence="2" id="KW-0269">Exonuclease</keyword>
<keyword evidence="2" id="KW-0378">Hydrolase</keyword>